<evidence type="ECO:0000256" key="5">
    <source>
        <dbReference type="ARBA" id="ARBA00022692"/>
    </source>
</evidence>
<dbReference type="InterPro" id="IPR002549">
    <property type="entry name" value="AI-2E-like"/>
</dbReference>
<dbReference type="PANTHER" id="PTHR21716">
    <property type="entry name" value="TRANSMEMBRANE PROTEIN"/>
    <property type="match status" value="1"/>
</dbReference>
<evidence type="ECO:0000256" key="8">
    <source>
        <dbReference type="SAM" id="Phobius"/>
    </source>
</evidence>
<evidence type="ECO:0000256" key="4">
    <source>
        <dbReference type="ARBA" id="ARBA00022475"/>
    </source>
</evidence>
<dbReference type="GO" id="GO:0055085">
    <property type="term" value="P:transmembrane transport"/>
    <property type="evidence" value="ECO:0007669"/>
    <property type="project" value="TreeGrafter"/>
</dbReference>
<evidence type="ECO:0000256" key="1">
    <source>
        <dbReference type="ARBA" id="ARBA00004651"/>
    </source>
</evidence>
<dbReference type="OrthoDB" id="9793390at2"/>
<comment type="similarity">
    <text evidence="2">Belongs to the autoinducer-2 exporter (AI-2E) (TC 2.A.86) family.</text>
</comment>
<dbReference type="HOGENOM" id="CLU_031275_8_1_9"/>
<keyword evidence="5 8" id="KW-0812">Transmembrane</keyword>
<dbReference type="KEGG" id="hmo:HM1_1869"/>
<keyword evidence="3" id="KW-0813">Transport</keyword>
<evidence type="ECO:0000256" key="2">
    <source>
        <dbReference type="ARBA" id="ARBA00009773"/>
    </source>
</evidence>
<feature type="transmembrane region" description="Helical" evidence="8">
    <location>
        <begin position="323"/>
        <end position="352"/>
    </location>
</feature>
<keyword evidence="7 8" id="KW-0472">Membrane</keyword>
<feature type="transmembrane region" description="Helical" evidence="8">
    <location>
        <begin position="233"/>
        <end position="261"/>
    </location>
</feature>
<evidence type="ECO:0008006" key="11">
    <source>
        <dbReference type="Google" id="ProtNLM"/>
    </source>
</evidence>
<feature type="transmembrane region" description="Helical" evidence="8">
    <location>
        <begin position="291"/>
        <end position="311"/>
    </location>
</feature>
<name>B0TFB0_HELMI</name>
<evidence type="ECO:0000256" key="7">
    <source>
        <dbReference type="ARBA" id="ARBA00023136"/>
    </source>
</evidence>
<accession>B0TFB0</accession>
<dbReference type="AlphaFoldDB" id="B0TFB0"/>
<dbReference type="Pfam" id="PF01594">
    <property type="entry name" value="AI-2E_transport"/>
    <property type="match status" value="1"/>
</dbReference>
<evidence type="ECO:0000256" key="3">
    <source>
        <dbReference type="ARBA" id="ARBA00022448"/>
    </source>
</evidence>
<dbReference type="RefSeq" id="WP_012282931.1">
    <property type="nucleotide sequence ID" value="NC_010337.2"/>
</dbReference>
<evidence type="ECO:0000313" key="10">
    <source>
        <dbReference type="Proteomes" id="UP000008550"/>
    </source>
</evidence>
<sequence length="365" mass="39500">MEGKARVIGGLFGFSGEKHVEVETALPKGRWRILLVAGFWAIVLLLSYLLRQTLVPFAVAFVLAYLLYPGVVWLEKGGLSRVVSILAVFAVVFGGFASLIAFGMPRIFSELNRFSVQLPQYTQQMQAWLARIQQDMIQSGFPPGIQQVWSDTLARGEATILAAVRWLLESAVSLAENAFDIVLIPVMSFYFLRDWEAIGKGSLNLVPQNLRAHVQIVGGEVNRILRAVVRCNFLMALVVGVLTTVGLTLIGLEYSLLIGIIAGIADLIPYFGPLIGMVPALVVGLLESPRLALYAVLIMIVVQQIEANLLSPKLLGDSVGLHPLAVIFALLAGGHLFGIVGLLLAVPVVAVGKVVGRYVLLKVLV</sequence>
<evidence type="ECO:0000313" key="9">
    <source>
        <dbReference type="EMBL" id="ABZ84427.1"/>
    </source>
</evidence>
<reference evidence="9 10" key="1">
    <citation type="journal article" date="2008" name="J. Bacteriol.">
        <title>The genome of Heliobacterium modesticaldum, a phototrophic representative of the Firmicutes containing the simplest photosynthetic apparatus.</title>
        <authorList>
            <person name="Sattley W.M."/>
            <person name="Madigan M.T."/>
            <person name="Swingley W.D."/>
            <person name="Cheung P.C."/>
            <person name="Clocksin K.M."/>
            <person name="Conrad A.L."/>
            <person name="Dejesa L.C."/>
            <person name="Honchak B.M."/>
            <person name="Jung D.O."/>
            <person name="Karbach L.E."/>
            <person name="Kurdoglu A."/>
            <person name="Lahiri S."/>
            <person name="Mastrian S.D."/>
            <person name="Page L.E."/>
            <person name="Taylor H.L."/>
            <person name="Wang Z.T."/>
            <person name="Raymond J."/>
            <person name="Chen M."/>
            <person name="Blankenship R.E."/>
            <person name="Touchman J.W."/>
        </authorList>
    </citation>
    <scope>NUCLEOTIDE SEQUENCE [LARGE SCALE GENOMIC DNA]</scope>
    <source>
        <strain evidence="10">ATCC 51547 / Ice1</strain>
    </source>
</reference>
<dbReference type="STRING" id="498761.HM1_1869"/>
<feature type="transmembrane region" description="Helical" evidence="8">
    <location>
        <begin position="80"/>
        <end position="104"/>
    </location>
</feature>
<protein>
    <recommendedName>
        <fullName evidence="11">AI-2E family transporter</fullName>
    </recommendedName>
</protein>
<proteinExistence type="inferred from homology"/>
<gene>
    <name evidence="9" type="ORF">HM1_1869</name>
</gene>
<comment type="subcellular location">
    <subcellularLocation>
        <location evidence="1">Cell membrane</location>
        <topology evidence="1">Multi-pass membrane protein</topology>
    </subcellularLocation>
</comment>
<keyword evidence="6 8" id="KW-1133">Transmembrane helix</keyword>
<dbReference type="GO" id="GO:0005886">
    <property type="term" value="C:plasma membrane"/>
    <property type="evidence" value="ECO:0007669"/>
    <property type="project" value="UniProtKB-SubCell"/>
</dbReference>
<feature type="transmembrane region" description="Helical" evidence="8">
    <location>
        <begin position="31"/>
        <end position="50"/>
    </location>
</feature>
<keyword evidence="10" id="KW-1185">Reference proteome</keyword>
<evidence type="ECO:0000256" key="6">
    <source>
        <dbReference type="ARBA" id="ARBA00022989"/>
    </source>
</evidence>
<organism evidence="9 10">
    <name type="scientific">Heliobacterium modesticaldum (strain ATCC 51547 / Ice1)</name>
    <dbReference type="NCBI Taxonomy" id="498761"/>
    <lineage>
        <taxon>Bacteria</taxon>
        <taxon>Bacillati</taxon>
        <taxon>Bacillota</taxon>
        <taxon>Clostridia</taxon>
        <taxon>Eubacteriales</taxon>
        <taxon>Heliobacteriaceae</taxon>
        <taxon>Heliomicrobium</taxon>
    </lineage>
</organism>
<feature type="transmembrane region" description="Helical" evidence="8">
    <location>
        <begin position="57"/>
        <end position="74"/>
    </location>
</feature>
<dbReference type="PANTHER" id="PTHR21716:SF53">
    <property type="entry name" value="PERMEASE PERM-RELATED"/>
    <property type="match status" value="1"/>
</dbReference>
<dbReference type="Proteomes" id="UP000008550">
    <property type="component" value="Chromosome"/>
</dbReference>
<dbReference type="eggNOG" id="COG0628">
    <property type="taxonomic scope" value="Bacteria"/>
</dbReference>
<keyword evidence="4" id="KW-1003">Cell membrane</keyword>
<feature type="transmembrane region" description="Helical" evidence="8">
    <location>
        <begin position="267"/>
        <end position="286"/>
    </location>
</feature>
<dbReference type="EMBL" id="CP000930">
    <property type="protein sequence ID" value="ABZ84427.1"/>
    <property type="molecule type" value="Genomic_DNA"/>
</dbReference>